<keyword evidence="1" id="KW-0732">Signal</keyword>
<feature type="signal peptide" evidence="1">
    <location>
        <begin position="1"/>
        <end position="22"/>
    </location>
</feature>
<dbReference type="AlphaFoldDB" id="A0A3L9ZI50"/>
<keyword evidence="3" id="KW-1185">Reference proteome</keyword>
<comment type="caution">
    <text evidence="2">The sequence shown here is derived from an EMBL/GenBank/DDBJ whole genome shotgun (WGS) entry which is preliminary data.</text>
</comment>
<dbReference type="Pfam" id="PF12741">
    <property type="entry name" value="SusD-like"/>
    <property type="match status" value="1"/>
</dbReference>
<accession>A0A3L9ZI50</accession>
<dbReference type="InterPro" id="IPR024302">
    <property type="entry name" value="SusD-like"/>
</dbReference>
<dbReference type="SUPFAM" id="SSF48452">
    <property type="entry name" value="TPR-like"/>
    <property type="match status" value="1"/>
</dbReference>
<proteinExistence type="predicted"/>
<dbReference type="Gene3D" id="1.25.40.390">
    <property type="match status" value="1"/>
</dbReference>
<dbReference type="PROSITE" id="PS51257">
    <property type="entry name" value="PROKAR_LIPOPROTEIN"/>
    <property type="match status" value="1"/>
</dbReference>
<evidence type="ECO:0000313" key="3">
    <source>
        <dbReference type="Proteomes" id="UP000280368"/>
    </source>
</evidence>
<name>A0A3L9ZI50_9FLAO</name>
<sequence length="520" mass="57135">MKKITNKTILFLLMISLATSCTEDFEELNTNKTKVSEINNASLEYVFSAAQYGGIFGKRGPFQLFQALYSDLQSQYFATTQKNFASDRNQMVGNWLNGGWNHFYGVANAQMDVVLENTKQGGKLEDPIKNSIAKIWKVYMFMPVTDYWGAVPYFEAGNGKNVVLYDSQEDIYNDFFKTLKEATAVLNTASASNKVFAKGDLIYGGDVKKWLKFGNTLRLRAAMRISMKNPALAKTEAEAAAAAPGGLLISNLDNAFMISTTTTPNPLGEISNWGEFRMSAAMESILKGYNDPRMQKFFNPALSGGAYKGIRNGMTIAQMSLPQNGVNANSNINSSFGFDNRFTAPWTVFTASETYFLLAEGKLNNWNMGAGTAQSYYNDGITASLDRWGIKDAAVISSYINGLSLPIALGDVNSTPALTNIPVAFAATIAQQREQVGTQKWLALYPYSPEAWSEFRRTGFPKLYPRLNSDNTDSPASNPASVRRTTYPPIEAAVNPQGLASGISKLGGADKTSTKVWWNQ</sequence>
<keyword evidence="2" id="KW-0449">Lipoprotein</keyword>
<dbReference type="InterPro" id="IPR011990">
    <property type="entry name" value="TPR-like_helical_dom_sf"/>
</dbReference>
<dbReference type="OrthoDB" id="725917at2"/>
<protein>
    <submittedName>
        <fullName evidence="2">SusD/RagB-like outer membrane lipoprotein</fullName>
    </submittedName>
</protein>
<evidence type="ECO:0000313" key="2">
    <source>
        <dbReference type="EMBL" id="RMA71637.1"/>
    </source>
</evidence>
<evidence type="ECO:0000256" key="1">
    <source>
        <dbReference type="SAM" id="SignalP"/>
    </source>
</evidence>
<reference evidence="2 3" key="1">
    <citation type="submission" date="2018-10" db="EMBL/GenBank/DDBJ databases">
        <title>Genomic Encyclopedia of Archaeal and Bacterial Type Strains, Phase II (KMG-II): from individual species to whole genera.</title>
        <authorList>
            <person name="Goeker M."/>
        </authorList>
    </citation>
    <scope>NUCLEOTIDE SEQUENCE [LARGE SCALE GENOMIC DNA]</scope>
    <source>
        <strain evidence="2 3">DSM 19727</strain>
    </source>
</reference>
<gene>
    <name evidence="2" type="ORF">BC961_3026</name>
</gene>
<feature type="chain" id="PRO_5018197587" evidence="1">
    <location>
        <begin position="23"/>
        <end position="520"/>
    </location>
</feature>
<dbReference type="EMBL" id="REFH01000014">
    <property type="protein sequence ID" value="RMA71637.1"/>
    <property type="molecule type" value="Genomic_DNA"/>
</dbReference>
<organism evidence="2 3">
    <name type="scientific">Flavobacterium weaverense</name>
    <dbReference type="NCBI Taxonomy" id="271156"/>
    <lineage>
        <taxon>Bacteria</taxon>
        <taxon>Pseudomonadati</taxon>
        <taxon>Bacteroidota</taxon>
        <taxon>Flavobacteriia</taxon>
        <taxon>Flavobacteriales</taxon>
        <taxon>Flavobacteriaceae</taxon>
        <taxon>Flavobacterium</taxon>
    </lineage>
</organism>
<dbReference type="Proteomes" id="UP000280368">
    <property type="component" value="Unassembled WGS sequence"/>
</dbReference>
<dbReference type="RefSeq" id="WP_121926570.1">
    <property type="nucleotide sequence ID" value="NZ_CBCSGA010000018.1"/>
</dbReference>